<evidence type="ECO:0000313" key="2">
    <source>
        <dbReference type="Proteomes" id="UP000193240"/>
    </source>
</evidence>
<dbReference type="Proteomes" id="UP000193240">
    <property type="component" value="Unassembled WGS sequence"/>
</dbReference>
<accession>A0A1Y2MAQ2</accession>
<reference evidence="1 2" key="1">
    <citation type="journal article" date="2017" name="Genome Announc.">
        <title>Genome sequence of the saprophytic ascomycete Epicoccum nigrum ICMP 19927 strain isolated from New Zealand.</title>
        <authorList>
            <person name="Fokin M."/>
            <person name="Fleetwood D."/>
            <person name="Weir B.S."/>
            <person name="Villas-Boas S.G."/>
        </authorList>
    </citation>
    <scope>NUCLEOTIDE SEQUENCE [LARGE SCALE GENOMIC DNA]</scope>
    <source>
        <strain evidence="1 2">ICMP 19927</strain>
    </source>
</reference>
<proteinExistence type="predicted"/>
<sequence>MSICSLISKLYRIYQKRHAASKYRQVDNQTHVQFLCFNPPNLIQPVPDLVASPDPLPLLQPTALQDLEAPPLFIPWTKPRHERSLDGIGNALELTRLPHRDYQPKDTVLGHQLRRAVPQPRRVLRRVDDVRGYHNVRRGLQVRRRKGPVQRQRGHGHVDALARREVGVDVVLQVLQHRGVVVCGADASRVDAQGGQEFGESQADEAGAGAELDDGRALRQVGQVEIEMVWVLAQHAAEHDTGAPGLQADVGVVGAGQGCVVENHFDGGAQRGRKREVAGQRFFCFFLA</sequence>
<keyword evidence="2" id="KW-1185">Reference proteome</keyword>
<evidence type="ECO:0000313" key="1">
    <source>
        <dbReference type="EMBL" id="OSS53195.1"/>
    </source>
</evidence>
<dbReference type="EMBL" id="KZ107839">
    <property type="protein sequence ID" value="OSS53195.1"/>
    <property type="molecule type" value="Genomic_DNA"/>
</dbReference>
<dbReference type="InParanoid" id="A0A1Y2MAQ2"/>
<dbReference type="AlphaFoldDB" id="A0A1Y2MAQ2"/>
<gene>
    <name evidence="1" type="ORF">B5807_02236</name>
</gene>
<organism evidence="1 2">
    <name type="scientific">Epicoccum nigrum</name>
    <name type="common">Soil fungus</name>
    <name type="synonym">Epicoccum purpurascens</name>
    <dbReference type="NCBI Taxonomy" id="105696"/>
    <lineage>
        <taxon>Eukaryota</taxon>
        <taxon>Fungi</taxon>
        <taxon>Dikarya</taxon>
        <taxon>Ascomycota</taxon>
        <taxon>Pezizomycotina</taxon>
        <taxon>Dothideomycetes</taxon>
        <taxon>Pleosporomycetidae</taxon>
        <taxon>Pleosporales</taxon>
        <taxon>Pleosporineae</taxon>
        <taxon>Didymellaceae</taxon>
        <taxon>Epicoccum</taxon>
    </lineage>
</organism>
<name>A0A1Y2MAQ2_EPING</name>
<protein>
    <submittedName>
        <fullName evidence="1">Uncharacterized protein</fullName>
    </submittedName>
</protein>